<name>A0ABV8EGU2_9BACT</name>
<dbReference type="Pfam" id="PF13807">
    <property type="entry name" value="GNVR"/>
    <property type="match status" value="1"/>
</dbReference>
<proteinExistence type="inferred from homology"/>
<feature type="transmembrane region" description="Helical" evidence="10">
    <location>
        <begin position="505"/>
        <end position="522"/>
    </location>
</feature>
<feature type="domain" description="AAA" evidence="11">
    <location>
        <begin position="588"/>
        <end position="710"/>
    </location>
</feature>
<keyword evidence="10" id="KW-0812">Transmembrane</keyword>
<organism evidence="13 14">
    <name type="scientific">Belliella kenyensis</name>
    <dbReference type="NCBI Taxonomy" id="1472724"/>
    <lineage>
        <taxon>Bacteria</taxon>
        <taxon>Pseudomonadati</taxon>
        <taxon>Bacteroidota</taxon>
        <taxon>Cytophagia</taxon>
        <taxon>Cytophagales</taxon>
        <taxon>Cyclobacteriaceae</taxon>
        <taxon>Belliella</taxon>
    </lineage>
</organism>
<keyword evidence="3" id="KW-0808">Transferase</keyword>
<keyword evidence="4" id="KW-0547">Nucleotide-binding</keyword>
<feature type="coiled-coil region" evidence="9">
    <location>
        <begin position="278"/>
        <end position="305"/>
    </location>
</feature>
<reference evidence="14" key="1">
    <citation type="journal article" date="2019" name="Int. J. Syst. Evol. Microbiol.">
        <title>The Global Catalogue of Microorganisms (GCM) 10K type strain sequencing project: providing services to taxonomists for standard genome sequencing and annotation.</title>
        <authorList>
            <consortium name="The Broad Institute Genomics Platform"/>
            <consortium name="The Broad Institute Genome Sequencing Center for Infectious Disease"/>
            <person name="Wu L."/>
            <person name="Ma J."/>
        </authorList>
    </citation>
    <scope>NUCLEOTIDE SEQUENCE [LARGE SCALE GENOMIC DNA]</scope>
    <source>
        <strain evidence="14">CECT 8551</strain>
    </source>
</reference>
<dbReference type="InterPro" id="IPR005702">
    <property type="entry name" value="Wzc-like_C"/>
</dbReference>
<comment type="caution">
    <text evidence="13">The sequence shown here is derived from an EMBL/GenBank/DDBJ whole genome shotgun (WGS) entry which is preliminary data.</text>
</comment>
<sequence>MEKIDFSQLDGEEKSLELKYLIARYLRYWPWYVLFIILLVIGTYFFHRYTVNQYMVSGTLVIRHNSKPETRILDRSAIFSSQYNLDNDILMLSSKNLAREALAKLHFDVTYFAKTNIKTIELYNSSPIRLAVDWSHMQVQQVPMQVEILSEKTFRILHESTNILDINSGQNQPDQQLIDRIFEFGQEIETSKSKFTIHLVNPSRVGETIIFELKSPTYLEEKLSKEISIHLVNSAASVLEIRMTTTIIEKGKDYINALMESYLEYELKEKNRISENTLIFIEDQLNLLEDSLKQKERELQDFKVSNRMVNVTAEFSEILGRINQLDDDAKALDLELAYFNAIKQYMVDKTKDYSQVIAPSVIGIPDPLLNGLIQTLVTLSQERRKLLASVNENHPEVSKIDVQMEKVRETLFENVINLIENTEKKKALLSQNIRNYDKRFETLPESESKYTSIFREYRLRENLYTYLLEKQAEAGIAKASNVSENAILDYAKQGKLVFPKKESNYLMAIGLGFLLPFGFFLIRDMLDNRIRDQRDLKKNFMIPQLAIIGLSEKKTNMVVLEHPKSSVSESFRSLRSAINYLATEKSSKKILVTSSVSGEGKTFTSLNLASIMALGGKKTVVVGADLRRPKLASYFNHKVKTGLSNFLIGEHAAEEIIIPTGHDNLFFVPSGIIPPNPAELLQTQKLKDFLFYLEEHFEIVIFDTPPLGLVSETVDLMRLFDINLYVVRQNYTLKNHLVMINDLFNNKQVNNVYGIFNGIVDAGYYYEGYNYGYGNTYLYSQNNKYIYNYFEDEEKQMNIKKKKSSFTLFWNRFIESFRK</sequence>
<evidence type="ECO:0000256" key="2">
    <source>
        <dbReference type="ARBA" id="ARBA00011903"/>
    </source>
</evidence>
<feature type="domain" description="Tyrosine-protein kinase G-rich" evidence="12">
    <location>
        <begin position="454"/>
        <end position="525"/>
    </location>
</feature>
<dbReference type="EMBL" id="JBHSAV010000003">
    <property type="protein sequence ID" value="MFC3974854.1"/>
    <property type="molecule type" value="Genomic_DNA"/>
</dbReference>
<accession>A0ABV8EGU2</accession>
<dbReference type="EC" id="2.7.10.2" evidence="2"/>
<evidence type="ECO:0000256" key="9">
    <source>
        <dbReference type="SAM" id="Coils"/>
    </source>
</evidence>
<dbReference type="InterPro" id="IPR050445">
    <property type="entry name" value="Bact_polysacc_biosynth/exp"/>
</dbReference>
<comment type="similarity">
    <text evidence="1">Belongs to the CpsD/CapB family.</text>
</comment>
<dbReference type="NCBIfam" id="TIGR01007">
    <property type="entry name" value="eps_fam"/>
    <property type="match status" value="1"/>
</dbReference>
<protein>
    <recommendedName>
        <fullName evidence="2">non-specific protein-tyrosine kinase</fullName>
        <ecNumber evidence="2">2.7.10.2</ecNumber>
    </recommendedName>
</protein>
<keyword evidence="14" id="KW-1185">Reference proteome</keyword>
<keyword evidence="7" id="KW-0829">Tyrosine-protein kinase</keyword>
<evidence type="ECO:0000256" key="6">
    <source>
        <dbReference type="ARBA" id="ARBA00022840"/>
    </source>
</evidence>
<dbReference type="InterPro" id="IPR025669">
    <property type="entry name" value="AAA_dom"/>
</dbReference>
<dbReference type="PANTHER" id="PTHR32309">
    <property type="entry name" value="TYROSINE-PROTEIN KINASE"/>
    <property type="match status" value="1"/>
</dbReference>
<dbReference type="CDD" id="cd05387">
    <property type="entry name" value="BY-kinase"/>
    <property type="match status" value="1"/>
</dbReference>
<dbReference type="InterPro" id="IPR027417">
    <property type="entry name" value="P-loop_NTPase"/>
</dbReference>
<feature type="transmembrane region" description="Helical" evidence="10">
    <location>
        <begin position="28"/>
        <end position="47"/>
    </location>
</feature>
<evidence type="ECO:0000256" key="4">
    <source>
        <dbReference type="ARBA" id="ARBA00022741"/>
    </source>
</evidence>
<keyword evidence="10" id="KW-0472">Membrane</keyword>
<evidence type="ECO:0000313" key="14">
    <source>
        <dbReference type="Proteomes" id="UP001595766"/>
    </source>
</evidence>
<dbReference type="InterPro" id="IPR032807">
    <property type="entry name" value="GNVR"/>
</dbReference>
<evidence type="ECO:0000256" key="5">
    <source>
        <dbReference type="ARBA" id="ARBA00022777"/>
    </source>
</evidence>
<dbReference type="SUPFAM" id="SSF52540">
    <property type="entry name" value="P-loop containing nucleoside triphosphate hydrolases"/>
    <property type="match status" value="1"/>
</dbReference>
<comment type="catalytic activity">
    <reaction evidence="8">
        <text>L-tyrosyl-[protein] + ATP = O-phospho-L-tyrosyl-[protein] + ADP + H(+)</text>
        <dbReference type="Rhea" id="RHEA:10596"/>
        <dbReference type="Rhea" id="RHEA-COMP:10136"/>
        <dbReference type="Rhea" id="RHEA-COMP:20101"/>
        <dbReference type="ChEBI" id="CHEBI:15378"/>
        <dbReference type="ChEBI" id="CHEBI:30616"/>
        <dbReference type="ChEBI" id="CHEBI:46858"/>
        <dbReference type="ChEBI" id="CHEBI:61978"/>
        <dbReference type="ChEBI" id="CHEBI:456216"/>
        <dbReference type="EC" id="2.7.10.2"/>
    </reaction>
</comment>
<evidence type="ECO:0000256" key="10">
    <source>
        <dbReference type="SAM" id="Phobius"/>
    </source>
</evidence>
<keyword evidence="5" id="KW-0418">Kinase</keyword>
<dbReference type="Gene3D" id="3.40.50.300">
    <property type="entry name" value="P-loop containing nucleotide triphosphate hydrolases"/>
    <property type="match status" value="1"/>
</dbReference>
<evidence type="ECO:0000256" key="3">
    <source>
        <dbReference type="ARBA" id="ARBA00022679"/>
    </source>
</evidence>
<evidence type="ECO:0000256" key="8">
    <source>
        <dbReference type="ARBA" id="ARBA00051245"/>
    </source>
</evidence>
<keyword evidence="6" id="KW-0067">ATP-binding</keyword>
<dbReference type="Proteomes" id="UP001595766">
    <property type="component" value="Unassembled WGS sequence"/>
</dbReference>
<evidence type="ECO:0000259" key="12">
    <source>
        <dbReference type="Pfam" id="PF13807"/>
    </source>
</evidence>
<keyword evidence="10" id="KW-1133">Transmembrane helix</keyword>
<evidence type="ECO:0000313" key="13">
    <source>
        <dbReference type="EMBL" id="MFC3974854.1"/>
    </source>
</evidence>
<evidence type="ECO:0000259" key="11">
    <source>
        <dbReference type="Pfam" id="PF13614"/>
    </source>
</evidence>
<dbReference type="Pfam" id="PF13614">
    <property type="entry name" value="AAA_31"/>
    <property type="match status" value="1"/>
</dbReference>
<keyword evidence="9" id="KW-0175">Coiled coil</keyword>
<evidence type="ECO:0000256" key="7">
    <source>
        <dbReference type="ARBA" id="ARBA00023137"/>
    </source>
</evidence>
<dbReference type="RefSeq" id="WP_241294183.1">
    <property type="nucleotide sequence ID" value="NZ_JAKZGR010000006.1"/>
</dbReference>
<gene>
    <name evidence="13" type="ORF">ACFOUP_00560</name>
</gene>
<evidence type="ECO:0000256" key="1">
    <source>
        <dbReference type="ARBA" id="ARBA00007316"/>
    </source>
</evidence>
<dbReference type="PANTHER" id="PTHR32309:SF13">
    <property type="entry name" value="FERRIC ENTEROBACTIN TRANSPORT PROTEIN FEPE"/>
    <property type="match status" value="1"/>
</dbReference>